<organism evidence="1 2">
    <name type="scientific">Clostridium combesii</name>
    <dbReference type="NCBI Taxonomy" id="39481"/>
    <lineage>
        <taxon>Bacteria</taxon>
        <taxon>Bacillati</taxon>
        <taxon>Bacillota</taxon>
        <taxon>Clostridia</taxon>
        <taxon>Eubacteriales</taxon>
        <taxon>Clostridiaceae</taxon>
        <taxon>Clostridium</taxon>
    </lineage>
</organism>
<dbReference type="AlphaFoldDB" id="A0A2G7HH47"/>
<dbReference type="InterPro" id="IPR038713">
    <property type="entry name" value="Terminase_Gp1_N_sf"/>
</dbReference>
<dbReference type="Proteomes" id="UP000231322">
    <property type="component" value="Unassembled WGS sequence"/>
</dbReference>
<comment type="caution">
    <text evidence="1">The sequence shown here is derived from an EMBL/GenBank/DDBJ whole genome shotgun (WGS) entry which is preliminary data.</text>
</comment>
<dbReference type="InterPro" id="IPR005335">
    <property type="entry name" value="Terminase_ssu"/>
</dbReference>
<dbReference type="GO" id="GO:0051276">
    <property type="term" value="P:chromosome organization"/>
    <property type="evidence" value="ECO:0007669"/>
    <property type="project" value="InterPro"/>
</dbReference>
<dbReference type="Pfam" id="PF03592">
    <property type="entry name" value="Terminase_2"/>
    <property type="match status" value="1"/>
</dbReference>
<name>A0A2G7HH47_9CLOT</name>
<gene>
    <name evidence="1" type="ORF">CS538_09930</name>
</gene>
<sequence>MEPTRKQKTFADYYIETGNVTEAAIKTGYSKKIVKFIFL</sequence>
<dbReference type="EMBL" id="PEIK01000007">
    <property type="protein sequence ID" value="PIH04036.1"/>
    <property type="molecule type" value="Genomic_DNA"/>
</dbReference>
<evidence type="ECO:0008006" key="3">
    <source>
        <dbReference type="Google" id="ProtNLM"/>
    </source>
</evidence>
<proteinExistence type="predicted"/>
<reference evidence="1 2" key="1">
    <citation type="submission" date="2017-10" db="EMBL/GenBank/DDBJ databases">
        <title>Reclassification of Eubacterium combesii and discrepancies in the nomenclature of botulinum neurotoxin producing clostridia. Request for an Opinion.</title>
        <authorList>
            <person name="Dobritsa A.P."/>
            <person name="Kutumbaka K.K."/>
            <person name="Samadpour M."/>
        </authorList>
    </citation>
    <scope>NUCLEOTIDE SEQUENCE [LARGE SCALE GENOMIC DNA]</scope>
    <source>
        <strain evidence="1 2">DSM 20696</strain>
    </source>
</reference>
<protein>
    <recommendedName>
        <fullName evidence="3">Terminase small subunit</fullName>
    </recommendedName>
</protein>
<keyword evidence="2" id="KW-1185">Reference proteome</keyword>
<accession>A0A2G7HH47</accession>
<evidence type="ECO:0000313" key="1">
    <source>
        <dbReference type="EMBL" id="PIH04036.1"/>
    </source>
</evidence>
<dbReference type="RefSeq" id="WP_099839345.1">
    <property type="nucleotide sequence ID" value="NZ_PEIK01000007.1"/>
</dbReference>
<evidence type="ECO:0000313" key="2">
    <source>
        <dbReference type="Proteomes" id="UP000231322"/>
    </source>
</evidence>
<dbReference type="Gene3D" id="1.10.10.1400">
    <property type="entry name" value="Terminase, small subunit, N-terminal DNA-binding domain, HTH motif"/>
    <property type="match status" value="1"/>
</dbReference>